<dbReference type="Pfam" id="PF00005">
    <property type="entry name" value="ABC_tran"/>
    <property type="match status" value="1"/>
</dbReference>
<evidence type="ECO:0000313" key="6">
    <source>
        <dbReference type="EMBL" id="RUQ81555.1"/>
    </source>
</evidence>
<gene>
    <name evidence="6" type="ORF">EKM59_10440</name>
</gene>
<sequence>MQCRIEINHLSKIFYHHVSDAFRSDTSAKKPLSLQDKVVLSDINFTIESGETVGIIGRNGAGKSTLLSIIAGVSEQTQGEVIISGKVTAVMTLGIGLREDLTGRENIYLDGQIQGKSRAEMDVMIADIIEFAELSDFIDKPVKIYSTGMKSRLAFSMLVGIEPEILIIDEALSAGDAFFAEKASKKIKEICRKGKIVILVSHSMATIEAMCDRCIWLEKGKVLLDDTPAVVTQAYLKKVREEDQSRELEHMQAEISQIDEKAHYQIQSIALKLAGSDYQQSIFYTKDPFAIEIAVAQTHAGMAHAHIIIERIDGLVVAHERYDCKDSEGSKFLLKLSLPALVLNKGYYQLKVEIHEDNLVSNHFTRFFEVKNERPPKGGMPLLQYPAQIILLNEEVSVCSDSIELITE</sequence>
<comment type="caution">
    <text evidence="6">The sequence shown here is derived from an EMBL/GenBank/DDBJ whole genome shotgun (WGS) entry which is preliminary data.</text>
</comment>
<evidence type="ECO:0000256" key="1">
    <source>
        <dbReference type="ARBA" id="ARBA00005417"/>
    </source>
</evidence>
<evidence type="ECO:0000259" key="5">
    <source>
        <dbReference type="PROSITE" id="PS50893"/>
    </source>
</evidence>
<dbReference type="SUPFAM" id="SSF52540">
    <property type="entry name" value="P-loop containing nucleoside triphosphate hydrolases"/>
    <property type="match status" value="1"/>
</dbReference>
<name>A0A433JGW7_9GAMM</name>
<evidence type="ECO:0000256" key="4">
    <source>
        <dbReference type="ARBA" id="ARBA00022840"/>
    </source>
</evidence>
<comment type="similarity">
    <text evidence="1">Belongs to the ABC transporter superfamily.</text>
</comment>
<feature type="domain" description="ABC transporter" evidence="5">
    <location>
        <begin position="22"/>
        <end position="244"/>
    </location>
</feature>
<evidence type="ECO:0000256" key="2">
    <source>
        <dbReference type="ARBA" id="ARBA00022448"/>
    </source>
</evidence>
<organism evidence="6 7">
    <name type="scientific">Legionella septentrionalis</name>
    <dbReference type="NCBI Taxonomy" id="2498109"/>
    <lineage>
        <taxon>Bacteria</taxon>
        <taxon>Pseudomonadati</taxon>
        <taxon>Pseudomonadota</taxon>
        <taxon>Gammaproteobacteria</taxon>
        <taxon>Legionellales</taxon>
        <taxon>Legionellaceae</taxon>
        <taxon>Legionella</taxon>
    </lineage>
</organism>
<keyword evidence="3" id="KW-0547">Nucleotide-binding</keyword>
<keyword evidence="7" id="KW-1185">Reference proteome</keyword>
<dbReference type="PANTHER" id="PTHR46743">
    <property type="entry name" value="TEICHOIC ACIDS EXPORT ATP-BINDING PROTEIN TAGH"/>
    <property type="match status" value="1"/>
</dbReference>
<dbReference type="InterPro" id="IPR003439">
    <property type="entry name" value="ABC_transporter-like_ATP-bd"/>
</dbReference>
<dbReference type="PROSITE" id="PS50893">
    <property type="entry name" value="ABC_TRANSPORTER_2"/>
    <property type="match status" value="1"/>
</dbReference>
<protein>
    <submittedName>
        <fullName evidence="6">ATP-binding cassette domain-containing protein</fullName>
    </submittedName>
</protein>
<keyword evidence="4 6" id="KW-0067">ATP-binding</keyword>
<dbReference type="InterPro" id="IPR027417">
    <property type="entry name" value="P-loop_NTPase"/>
</dbReference>
<dbReference type="InterPro" id="IPR015860">
    <property type="entry name" value="ABC_transpr_TagH-like"/>
</dbReference>
<evidence type="ECO:0000256" key="3">
    <source>
        <dbReference type="ARBA" id="ARBA00022741"/>
    </source>
</evidence>
<dbReference type="GO" id="GO:0005524">
    <property type="term" value="F:ATP binding"/>
    <property type="evidence" value="ECO:0007669"/>
    <property type="project" value="UniProtKB-KW"/>
</dbReference>
<dbReference type="EMBL" id="RZGR01000039">
    <property type="protein sequence ID" value="RUQ81555.1"/>
    <property type="molecule type" value="Genomic_DNA"/>
</dbReference>
<dbReference type="RefSeq" id="WP_127111501.1">
    <property type="nucleotide sequence ID" value="NZ_RZGR01000039.1"/>
</dbReference>
<proteinExistence type="inferred from homology"/>
<dbReference type="GO" id="GO:0016020">
    <property type="term" value="C:membrane"/>
    <property type="evidence" value="ECO:0007669"/>
    <property type="project" value="InterPro"/>
</dbReference>
<dbReference type="Gene3D" id="3.40.50.300">
    <property type="entry name" value="P-loop containing nucleotide triphosphate hydrolases"/>
    <property type="match status" value="1"/>
</dbReference>
<keyword evidence="2" id="KW-0813">Transport</keyword>
<dbReference type="PANTHER" id="PTHR46743:SF2">
    <property type="entry name" value="TEICHOIC ACIDS EXPORT ATP-BINDING PROTEIN TAGH"/>
    <property type="match status" value="1"/>
</dbReference>
<dbReference type="AlphaFoldDB" id="A0A433JGW7"/>
<dbReference type="GO" id="GO:0016887">
    <property type="term" value="F:ATP hydrolysis activity"/>
    <property type="evidence" value="ECO:0007669"/>
    <property type="project" value="InterPro"/>
</dbReference>
<dbReference type="InterPro" id="IPR050683">
    <property type="entry name" value="Bact_Polysacc_Export_ATP-bd"/>
</dbReference>
<evidence type="ECO:0000313" key="7">
    <source>
        <dbReference type="Proteomes" id="UP000288012"/>
    </source>
</evidence>
<dbReference type="Proteomes" id="UP000288012">
    <property type="component" value="Unassembled WGS sequence"/>
</dbReference>
<dbReference type="GO" id="GO:0140359">
    <property type="term" value="F:ABC-type transporter activity"/>
    <property type="evidence" value="ECO:0007669"/>
    <property type="project" value="InterPro"/>
</dbReference>
<dbReference type="InterPro" id="IPR003593">
    <property type="entry name" value="AAA+_ATPase"/>
</dbReference>
<reference evidence="6 7" key="1">
    <citation type="submission" date="2018-12" db="EMBL/GenBank/DDBJ databases">
        <title>Legionella sp,whole genome shotgun sequence.</title>
        <authorList>
            <person name="Wu H."/>
        </authorList>
    </citation>
    <scope>NUCLEOTIDE SEQUENCE [LARGE SCALE GENOMIC DNA]</scope>
    <source>
        <strain evidence="7">km714</strain>
    </source>
</reference>
<dbReference type="SMART" id="SM00382">
    <property type="entry name" value="AAA"/>
    <property type="match status" value="1"/>
</dbReference>
<accession>A0A433JGW7</accession>
<dbReference type="CDD" id="cd03220">
    <property type="entry name" value="ABC_KpsT_Wzt"/>
    <property type="match status" value="1"/>
</dbReference>